<dbReference type="PRINTS" id="PR00205">
    <property type="entry name" value="CADHERIN"/>
</dbReference>
<keyword evidence="6 8" id="KW-0472">Membrane</keyword>
<feature type="domain" description="Cadherin" evidence="10">
    <location>
        <begin position="405"/>
        <end position="523"/>
    </location>
</feature>
<evidence type="ECO:0000313" key="12">
    <source>
        <dbReference type="RefSeq" id="XP_052759577.1"/>
    </source>
</evidence>
<keyword evidence="2 8" id="KW-0812">Transmembrane</keyword>
<dbReference type="GeneID" id="113519065"/>
<dbReference type="Pfam" id="PF00028">
    <property type="entry name" value="Cadherin"/>
    <property type="match status" value="1"/>
</dbReference>
<dbReference type="Proteomes" id="UP001652740">
    <property type="component" value="Unplaced"/>
</dbReference>
<sequence length="1717" mass="193067">MEVHIRLAAITLFLLSIGNVQSENDQSDYRCSFMTAIPRPERPYLPDQDFTGIPWSERQILPAQPERKDVCVEHFPTPITLSRTQIIYMDEEIEGDVVIARLNYYGDTAPVIQVPFDLGSSIMLGAKIEKDGNGDWELVITQRQDYESPGMQNYIFQINAPGETDNVRILLSIVNIDDNDPIIRLFDTCQVEELGEPGRLTNCTYEVWDADGLISTSAMTFRIDSNRDDDQIFYIDAHIQENLFYMNMTIGLNRSLNFVDNALHIFTITAMDSYPNNHTVTIMVQVINVEHRVPRWIEIFAVQQFDEKTYQEFTVQAVDGDTGIDKPICYKLKTEPNDTFFSIETIEGGRSGAIFHVSPIDRDALEREIFQLSIIAYKCDNETLATEDPVVIIVNDINDQRPVPLQKEYYIDILEETALTLAFDEPIGFHDRDLGENAQYRVHLEDVNPPHAASAFYVAPEVGYQRQTFIMGTVNHSMLDYEVEEFQHITLHVIATDLNNPDFKGIATVFINLINWNDELPIFNDTIQEVSFNETEGQGFYVATVRAYDRDIDDKVVHSLMGNAVDFLEIHPETGEIYVLANDSFNYHRQNELFVQIRADDTLGEPYNTATSQLVIQLIDINNTPPTLRLPRGSPHVEENVPEGYEISSEIHASDPDTTAELVFEIDWESSYATKQGRETDPAEYHGCVYIETLYPNEDNHGDAIGRVVVREIRHNVTIDYEEFEVLYLTVRVTDLNTIHGDPYDESTFTITIIDMNDNEPLWVDGTLEQVFRVTEMAPSGTVIGSVLATDIDGPLYNQVRYTIRARDNTPEDLVKINFYTGQLQVDANEAIDADTPPRYELYYTVTASDGCYAENRTECPPDDTEWNTDGDITIQITDTNNKWPQPEISKFNTTVWIYENATHGDEVVQIVSSDLDRDELYHTVSYQINYQVNPRLRDFFSVDLETGLVYVDYTTDEVLDRDGDEPRHTIFLTLTDNFLSGGDGRRNQNETEVLVILLDVNDNAPELPHGLFWSVSESLLEGELLEGVITAPDRDEPDTDNSRVGYTIHNLTVTDRPGLEHPDLFGMLQLFNVSGQLYTAVDLKGYWGTYAIHIGAFDHGVPQLFDDEIYEIEIRPYNYRAPEFVFPADGTTVRLARERATTNGLLALVNGEFLDQVSATDEDGLHAGLVTFDISGDAEASQFFEVSNNGENLGTLMLRELFPEDIREFTVTIRATDGGTEPGPLSSTSTLNIIFVPTQGDPVFNTNTANIAFFEKEQGLIESFQLPLAEDPKNYKCDNDCHNIYYTIADGYDEGYFSVDPLQNIIYLKRELDRNETATHTLVVVASNSMSPGPSLASSMLTVTVTVREANPRPNFVSDHYSAGISTLDTINKELLTVEATHSEADAVIMYAINYTSMVVDPSLEAVKETAFALDPNSGVLTLTMQPTVSMHGMFEFNVIANDTDGAQDTAAVNIYLISSLNRVFFIFWNTFETVEKNRRFIAQTFSAGFSMTCNIDQVVPASDSSGVMLEDVTEVRAHFIRDNEPVLADEIEELRSDTLLLRSIQMTLNTELLVLQDFVTENSPNPGIDSSLTIIYVLAALAGLLAFMCLLLLLTFVIRTKALNRQLQALSMTKYGSVDSGLNRAGIAPGTNKHAAEGSNPIWNESIKAPDFDTLSDTSDTSDLVGVEDMMEFNYDSTPTKESADPSRDTVATHSNNFGFNASPFSTEFTHNFGR</sequence>
<dbReference type="SUPFAM" id="SSF49313">
    <property type="entry name" value="Cadherin-like"/>
    <property type="match status" value="11"/>
</dbReference>
<keyword evidence="9" id="KW-0732">Signal</keyword>
<evidence type="ECO:0000259" key="10">
    <source>
        <dbReference type="PROSITE" id="PS50268"/>
    </source>
</evidence>
<evidence type="ECO:0000256" key="9">
    <source>
        <dbReference type="SAM" id="SignalP"/>
    </source>
</evidence>
<gene>
    <name evidence="12" type="primary">LOC113519065</name>
</gene>
<evidence type="ECO:0000256" key="2">
    <source>
        <dbReference type="ARBA" id="ARBA00022692"/>
    </source>
</evidence>
<feature type="domain" description="Cadherin" evidence="10">
    <location>
        <begin position="1270"/>
        <end position="1357"/>
    </location>
</feature>
<feature type="domain" description="Cadherin" evidence="10">
    <location>
        <begin position="772"/>
        <end position="889"/>
    </location>
</feature>
<feature type="domain" description="Cadherin" evidence="10">
    <location>
        <begin position="1152"/>
        <end position="1245"/>
    </location>
</feature>
<dbReference type="CDD" id="cd11304">
    <property type="entry name" value="Cadherin_repeat"/>
    <property type="match status" value="8"/>
</dbReference>
<evidence type="ECO:0000256" key="3">
    <source>
        <dbReference type="ARBA" id="ARBA00022737"/>
    </source>
</evidence>
<keyword evidence="5 8" id="KW-1133">Transmembrane helix</keyword>
<keyword evidence="11" id="KW-1185">Reference proteome</keyword>
<feature type="domain" description="Cadherin" evidence="10">
    <location>
        <begin position="637"/>
        <end position="763"/>
    </location>
</feature>
<feature type="transmembrane region" description="Helical" evidence="8">
    <location>
        <begin position="1576"/>
        <end position="1600"/>
    </location>
</feature>
<evidence type="ECO:0000256" key="4">
    <source>
        <dbReference type="ARBA" id="ARBA00022837"/>
    </source>
</evidence>
<dbReference type="InterPro" id="IPR020894">
    <property type="entry name" value="Cadherin_CS"/>
</dbReference>
<feature type="chain" id="PRO_5047438915" evidence="9">
    <location>
        <begin position="23"/>
        <end position="1717"/>
    </location>
</feature>
<feature type="signal peptide" evidence="9">
    <location>
        <begin position="1"/>
        <end position="22"/>
    </location>
</feature>
<accession>A0ABM3N7L5</accession>
<dbReference type="Gene3D" id="2.60.40.60">
    <property type="entry name" value="Cadherins"/>
    <property type="match status" value="10"/>
</dbReference>
<feature type="domain" description="Cadherin" evidence="10">
    <location>
        <begin position="314"/>
        <end position="404"/>
    </location>
</feature>
<feature type="domain" description="Cadherin" evidence="10">
    <location>
        <begin position="190"/>
        <end position="296"/>
    </location>
</feature>
<keyword evidence="4 7" id="KW-0106">Calcium</keyword>
<proteinExistence type="predicted"/>
<organism evidence="11 12">
    <name type="scientific">Galleria mellonella</name>
    <name type="common">Greater wax moth</name>
    <dbReference type="NCBI Taxonomy" id="7137"/>
    <lineage>
        <taxon>Eukaryota</taxon>
        <taxon>Metazoa</taxon>
        <taxon>Ecdysozoa</taxon>
        <taxon>Arthropoda</taxon>
        <taxon>Hexapoda</taxon>
        <taxon>Insecta</taxon>
        <taxon>Pterygota</taxon>
        <taxon>Neoptera</taxon>
        <taxon>Endopterygota</taxon>
        <taxon>Lepidoptera</taxon>
        <taxon>Glossata</taxon>
        <taxon>Ditrysia</taxon>
        <taxon>Pyraloidea</taxon>
        <taxon>Pyralidae</taxon>
        <taxon>Galleriinae</taxon>
        <taxon>Galleria</taxon>
    </lineage>
</organism>
<evidence type="ECO:0000313" key="11">
    <source>
        <dbReference type="Proteomes" id="UP001652740"/>
    </source>
</evidence>
<reference evidence="12" key="1">
    <citation type="submission" date="2025-08" db="UniProtKB">
        <authorList>
            <consortium name="RefSeq"/>
        </authorList>
    </citation>
    <scope>IDENTIFICATION</scope>
    <source>
        <tissue evidence="12">Whole larvae</tissue>
    </source>
</reference>
<dbReference type="PANTHER" id="PTHR24026">
    <property type="entry name" value="FAT ATYPICAL CADHERIN-RELATED"/>
    <property type="match status" value="1"/>
</dbReference>
<evidence type="ECO:0000256" key="5">
    <source>
        <dbReference type="ARBA" id="ARBA00022989"/>
    </source>
</evidence>
<dbReference type="InterPro" id="IPR015919">
    <property type="entry name" value="Cadherin-like_sf"/>
</dbReference>
<evidence type="ECO:0000256" key="8">
    <source>
        <dbReference type="SAM" id="Phobius"/>
    </source>
</evidence>
<comment type="subcellular location">
    <subcellularLocation>
        <location evidence="1">Membrane</location>
    </subcellularLocation>
</comment>
<dbReference type="InterPro" id="IPR002126">
    <property type="entry name" value="Cadherin-like_dom"/>
</dbReference>
<protein>
    <submittedName>
        <fullName evidence="12">LOW QUALITY PROTEIN: cadherin-23-like</fullName>
    </submittedName>
</protein>
<feature type="domain" description="Cadherin" evidence="10">
    <location>
        <begin position="1015"/>
        <end position="1125"/>
    </location>
</feature>
<evidence type="ECO:0000256" key="1">
    <source>
        <dbReference type="ARBA" id="ARBA00004370"/>
    </source>
</evidence>
<dbReference type="PANTHER" id="PTHR24026:SF133">
    <property type="entry name" value="CADHERIN-RELATED FAMILY MEMBER 2"/>
    <property type="match status" value="1"/>
</dbReference>
<feature type="domain" description="Cadherin" evidence="10">
    <location>
        <begin position="890"/>
        <end position="1008"/>
    </location>
</feature>
<dbReference type="RefSeq" id="XP_052759577.1">
    <property type="nucleotide sequence ID" value="XM_052903617.1"/>
</dbReference>
<dbReference type="SMART" id="SM00112">
    <property type="entry name" value="CA"/>
    <property type="match status" value="10"/>
</dbReference>
<evidence type="ECO:0000256" key="7">
    <source>
        <dbReference type="PROSITE-ProRule" id="PRU00043"/>
    </source>
</evidence>
<name>A0ABM3N7L5_GALME</name>
<evidence type="ECO:0000256" key="6">
    <source>
        <dbReference type="ARBA" id="ARBA00023136"/>
    </source>
</evidence>
<feature type="domain" description="Cadherin" evidence="10">
    <location>
        <begin position="524"/>
        <end position="628"/>
    </location>
</feature>
<dbReference type="PROSITE" id="PS50268">
    <property type="entry name" value="CADHERIN_2"/>
    <property type="match status" value="10"/>
</dbReference>
<dbReference type="PROSITE" id="PS00232">
    <property type="entry name" value="CADHERIN_1"/>
    <property type="match status" value="2"/>
</dbReference>
<keyword evidence="3" id="KW-0677">Repeat</keyword>